<dbReference type="PANTHER" id="PTHR45642">
    <property type="entry name" value="GDSL ESTERASE/LIPASE EXL3"/>
    <property type="match status" value="1"/>
</dbReference>
<dbReference type="OMA" id="DANAYHI"/>
<dbReference type="EMBL" id="PSQE01000005">
    <property type="protein sequence ID" value="RHN57277.1"/>
    <property type="molecule type" value="Genomic_DNA"/>
</dbReference>
<dbReference type="AlphaFoldDB" id="G7K7G3"/>
<comment type="similarity">
    <text evidence="1">Belongs to the 'GDSL' lipolytic enzyme family.</text>
</comment>
<reference evidence="5" key="3">
    <citation type="submission" date="2015-04" db="UniProtKB">
        <authorList>
            <consortium name="EnsemblPlants"/>
        </authorList>
    </citation>
    <scope>IDENTIFICATION</scope>
    <source>
        <strain evidence="5">cv. Jemalong A17</strain>
    </source>
</reference>
<evidence type="ECO:0000313" key="6">
    <source>
        <dbReference type="Proteomes" id="UP000002051"/>
    </source>
</evidence>
<dbReference type="Proteomes" id="UP000265566">
    <property type="component" value="Chromosome 5"/>
</dbReference>
<evidence type="ECO:0000313" key="3">
    <source>
        <dbReference type="EMBL" id="AES99793.1"/>
    </source>
</evidence>
<sequence length="351" mass="39639">MGNICIVWLILITQMIMVTCNNENYVPAVIVFGDSSVDSGNNNMISTFLKSNFRPYGRDIDGGRPTGRFSNGRIPPDFISEAFGIKSLIPAYLDPAYTIDDFVTGVCFASAGTGYDNATSAILNVIPLWKEVEFYKEYQDKLKAHIGEEKSIEIISEALYIISLGTNDFLGNYYGFTTLRFRYTISQYQDYLIGIAENFIRQLYSLGARKLAITGLIPMGCLPLERAINIFGGFHRCYEKYNIVALEFNVKLENMISKLNKELPQLKALSANVYDLFNDIITRPSFYGIEEVEKACCSTGTIEMSYLCNKMNLMTCKDASKYMFWDAFHPTEKTNRIISNYLIPKLLAAFG</sequence>
<reference evidence="3 6" key="1">
    <citation type="journal article" date="2011" name="Nature">
        <title>The Medicago genome provides insight into the evolution of rhizobial symbioses.</title>
        <authorList>
            <person name="Young N.D."/>
            <person name="Debelle F."/>
            <person name="Oldroyd G.E."/>
            <person name="Geurts R."/>
            <person name="Cannon S.B."/>
            <person name="Udvardi M.K."/>
            <person name="Benedito V.A."/>
            <person name="Mayer K.F."/>
            <person name="Gouzy J."/>
            <person name="Schoof H."/>
            <person name="Van de Peer Y."/>
            <person name="Proost S."/>
            <person name="Cook D.R."/>
            <person name="Meyers B.C."/>
            <person name="Spannagl M."/>
            <person name="Cheung F."/>
            <person name="De Mita S."/>
            <person name="Krishnakumar V."/>
            <person name="Gundlach H."/>
            <person name="Zhou S."/>
            <person name="Mudge J."/>
            <person name="Bharti A.K."/>
            <person name="Murray J.D."/>
            <person name="Naoumkina M.A."/>
            <person name="Rosen B."/>
            <person name="Silverstein K.A."/>
            <person name="Tang H."/>
            <person name="Rombauts S."/>
            <person name="Zhao P.X."/>
            <person name="Zhou P."/>
            <person name="Barbe V."/>
            <person name="Bardou P."/>
            <person name="Bechner M."/>
            <person name="Bellec A."/>
            <person name="Berger A."/>
            <person name="Berges H."/>
            <person name="Bidwell S."/>
            <person name="Bisseling T."/>
            <person name="Choisne N."/>
            <person name="Couloux A."/>
            <person name="Denny R."/>
            <person name="Deshpande S."/>
            <person name="Dai X."/>
            <person name="Doyle J.J."/>
            <person name="Dudez A.M."/>
            <person name="Farmer A.D."/>
            <person name="Fouteau S."/>
            <person name="Franken C."/>
            <person name="Gibelin C."/>
            <person name="Gish J."/>
            <person name="Goldstein S."/>
            <person name="Gonzalez A.J."/>
            <person name="Green P.J."/>
            <person name="Hallab A."/>
            <person name="Hartog M."/>
            <person name="Hua A."/>
            <person name="Humphray S.J."/>
            <person name="Jeong D.H."/>
            <person name="Jing Y."/>
            <person name="Jocker A."/>
            <person name="Kenton S.M."/>
            <person name="Kim D.J."/>
            <person name="Klee K."/>
            <person name="Lai H."/>
            <person name="Lang C."/>
            <person name="Lin S."/>
            <person name="Macmil S.L."/>
            <person name="Magdelenat G."/>
            <person name="Matthews L."/>
            <person name="McCorrison J."/>
            <person name="Monaghan E.L."/>
            <person name="Mun J.H."/>
            <person name="Najar F.Z."/>
            <person name="Nicholson C."/>
            <person name="Noirot C."/>
            <person name="O'Bleness M."/>
            <person name="Paule C.R."/>
            <person name="Poulain J."/>
            <person name="Prion F."/>
            <person name="Qin B."/>
            <person name="Qu C."/>
            <person name="Retzel E.F."/>
            <person name="Riddle C."/>
            <person name="Sallet E."/>
            <person name="Samain S."/>
            <person name="Samson N."/>
            <person name="Sanders I."/>
            <person name="Saurat O."/>
            <person name="Scarpelli C."/>
            <person name="Schiex T."/>
            <person name="Segurens B."/>
            <person name="Severin A.J."/>
            <person name="Sherrier D.J."/>
            <person name="Shi R."/>
            <person name="Sims S."/>
            <person name="Singer S.R."/>
            <person name="Sinharoy S."/>
            <person name="Sterck L."/>
            <person name="Viollet A."/>
            <person name="Wang B.B."/>
            <person name="Wang K."/>
            <person name="Wang M."/>
            <person name="Wang X."/>
            <person name="Warfsmann J."/>
            <person name="Weissenbach J."/>
            <person name="White D.D."/>
            <person name="White J.D."/>
            <person name="Wiley G.B."/>
            <person name="Wincker P."/>
            <person name="Xing Y."/>
            <person name="Yang L."/>
            <person name="Yao Z."/>
            <person name="Ying F."/>
            <person name="Zhai J."/>
            <person name="Zhou L."/>
            <person name="Zuber A."/>
            <person name="Denarie J."/>
            <person name="Dixon R.A."/>
            <person name="May G.D."/>
            <person name="Schwartz D.C."/>
            <person name="Rogers J."/>
            <person name="Quetier F."/>
            <person name="Town C.D."/>
            <person name="Roe B.A."/>
        </authorList>
    </citation>
    <scope>NUCLEOTIDE SEQUENCE [LARGE SCALE GENOMIC DNA]</scope>
    <source>
        <strain evidence="3">A17</strain>
        <strain evidence="5 6">cv. Jemalong A17</strain>
    </source>
</reference>
<dbReference type="Gene3D" id="3.40.50.1110">
    <property type="entry name" value="SGNH hydrolase"/>
    <property type="match status" value="1"/>
</dbReference>
<dbReference type="EC" id="3.1.1.3" evidence="4"/>
<dbReference type="KEGG" id="mtr:11435063"/>
<accession>G7K7G3</accession>
<dbReference type="Gramene" id="rna32799">
    <property type="protein sequence ID" value="RHN57277.1"/>
    <property type="gene ID" value="gene32799"/>
</dbReference>
<evidence type="ECO:0000313" key="5">
    <source>
        <dbReference type="EnsemblPlants" id="AES99793"/>
    </source>
</evidence>
<name>G7K7G3_MEDTR</name>
<evidence type="ECO:0000313" key="7">
    <source>
        <dbReference type="Proteomes" id="UP000265566"/>
    </source>
</evidence>
<protein>
    <submittedName>
        <fullName evidence="3">GDSL-like lipase/acylhydrolase</fullName>
    </submittedName>
    <submittedName>
        <fullName evidence="4">Putative triacylglycerol lipase</fullName>
        <ecNumber evidence="4">3.1.1.3</ecNumber>
    </submittedName>
</protein>
<dbReference type="EMBL" id="CM001221">
    <property type="protein sequence ID" value="AES99793.1"/>
    <property type="molecule type" value="Genomic_DNA"/>
</dbReference>
<dbReference type="OrthoDB" id="1600564at2759"/>
<dbReference type="InterPro" id="IPR050592">
    <property type="entry name" value="GDSL_lipolytic_enzyme"/>
</dbReference>
<dbReference type="EnsemblPlants" id="AES99793">
    <property type="protein sequence ID" value="AES99793"/>
    <property type="gene ID" value="MTR_5g084770"/>
</dbReference>
<dbReference type="InterPro" id="IPR035669">
    <property type="entry name" value="SGNH_plant_lipase-like"/>
</dbReference>
<reference evidence="4" key="5">
    <citation type="journal article" date="2018" name="Nat. Plants">
        <title>Whole-genome landscape of Medicago truncatula symbiotic genes.</title>
        <authorList>
            <person name="Pecrix Y."/>
            <person name="Gamas P."/>
            <person name="Carrere S."/>
        </authorList>
    </citation>
    <scope>NUCLEOTIDE SEQUENCE</scope>
    <source>
        <tissue evidence="4">Leaves</tissue>
    </source>
</reference>
<dbReference type="eggNOG" id="ENOG502QWA9">
    <property type="taxonomic scope" value="Eukaryota"/>
</dbReference>
<keyword evidence="4" id="KW-0378">Hydrolase</keyword>
<proteinExistence type="inferred from homology"/>
<dbReference type="GO" id="GO:0004806">
    <property type="term" value="F:triacylglycerol lipase activity"/>
    <property type="evidence" value="ECO:0007669"/>
    <property type="project" value="UniProtKB-EC"/>
</dbReference>
<dbReference type="STRING" id="3880.G7K7G3"/>
<dbReference type="HOGENOM" id="CLU_015101_0_1_1"/>
<evidence type="ECO:0000256" key="1">
    <source>
        <dbReference type="ARBA" id="ARBA00008668"/>
    </source>
</evidence>
<reference evidence="3 6" key="2">
    <citation type="journal article" date="2014" name="BMC Genomics">
        <title>An improved genome release (version Mt4.0) for the model legume Medicago truncatula.</title>
        <authorList>
            <person name="Tang H."/>
            <person name="Krishnakumar V."/>
            <person name="Bidwell S."/>
            <person name="Rosen B."/>
            <person name="Chan A."/>
            <person name="Zhou S."/>
            <person name="Gentzbittel L."/>
            <person name="Childs K.L."/>
            <person name="Yandell M."/>
            <person name="Gundlach H."/>
            <person name="Mayer K.F."/>
            <person name="Schwartz D.C."/>
            <person name="Town C.D."/>
        </authorList>
    </citation>
    <scope>GENOME REANNOTATION</scope>
    <source>
        <strain evidence="3">A17</strain>
        <strain evidence="5 6">cv. Jemalong A17</strain>
    </source>
</reference>
<gene>
    <name evidence="5" type="primary">11435063</name>
    <name evidence="3" type="ordered locus">MTR_5g084770</name>
    <name evidence="4" type="ORF">MtrunA17_Chr5g0438631</name>
</gene>
<keyword evidence="2" id="KW-0732">Signal</keyword>
<dbReference type="PaxDb" id="3880-AES99793"/>
<evidence type="ECO:0000256" key="2">
    <source>
        <dbReference type="SAM" id="SignalP"/>
    </source>
</evidence>
<feature type="signal peptide" evidence="2">
    <location>
        <begin position="1"/>
        <end position="20"/>
    </location>
</feature>
<dbReference type="InterPro" id="IPR036514">
    <property type="entry name" value="SGNH_hydro_sf"/>
</dbReference>
<feature type="chain" id="PRO_5014573408" evidence="2">
    <location>
        <begin position="21"/>
        <end position="351"/>
    </location>
</feature>
<dbReference type="PANTHER" id="PTHR45642:SF12">
    <property type="entry name" value="OS09G0132900 PROTEIN"/>
    <property type="match status" value="1"/>
</dbReference>
<dbReference type="CDD" id="cd01837">
    <property type="entry name" value="SGNH_plant_lipase_like"/>
    <property type="match status" value="1"/>
</dbReference>
<dbReference type="FunFam" id="3.40.50.1110:FF:000003">
    <property type="entry name" value="GDSL esterase/lipase APG"/>
    <property type="match status" value="1"/>
</dbReference>
<keyword evidence="6" id="KW-1185">Reference proteome</keyword>
<dbReference type="SUPFAM" id="SSF52266">
    <property type="entry name" value="SGNH hydrolase"/>
    <property type="match status" value="1"/>
</dbReference>
<dbReference type="InterPro" id="IPR001087">
    <property type="entry name" value="GDSL"/>
</dbReference>
<organism evidence="3 6">
    <name type="scientific">Medicago truncatula</name>
    <name type="common">Barrel medic</name>
    <name type="synonym">Medicago tribuloides</name>
    <dbReference type="NCBI Taxonomy" id="3880"/>
    <lineage>
        <taxon>Eukaryota</taxon>
        <taxon>Viridiplantae</taxon>
        <taxon>Streptophyta</taxon>
        <taxon>Embryophyta</taxon>
        <taxon>Tracheophyta</taxon>
        <taxon>Spermatophyta</taxon>
        <taxon>Magnoliopsida</taxon>
        <taxon>eudicotyledons</taxon>
        <taxon>Gunneridae</taxon>
        <taxon>Pentapetalae</taxon>
        <taxon>rosids</taxon>
        <taxon>fabids</taxon>
        <taxon>Fabales</taxon>
        <taxon>Fabaceae</taxon>
        <taxon>Papilionoideae</taxon>
        <taxon>50 kb inversion clade</taxon>
        <taxon>NPAAA clade</taxon>
        <taxon>Hologalegina</taxon>
        <taxon>IRL clade</taxon>
        <taxon>Trifolieae</taxon>
        <taxon>Medicago</taxon>
    </lineage>
</organism>
<evidence type="ECO:0000313" key="4">
    <source>
        <dbReference type="EMBL" id="RHN57277.1"/>
    </source>
</evidence>
<dbReference type="Proteomes" id="UP000002051">
    <property type="component" value="Chromosome 5"/>
</dbReference>
<dbReference type="Pfam" id="PF00657">
    <property type="entry name" value="Lipase_GDSL"/>
    <property type="match status" value="1"/>
</dbReference>
<reference evidence="7" key="4">
    <citation type="journal article" date="2018" name="Nat. Plants">
        <title>Whole-genome landscape of Medicago truncatula symbiotic genes.</title>
        <authorList>
            <person name="Pecrix Y."/>
            <person name="Staton S.E."/>
            <person name="Sallet E."/>
            <person name="Lelandais-Briere C."/>
            <person name="Moreau S."/>
            <person name="Carrere S."/>
            <person name="Blein T."/>
            <person name="Jardinaud M.F."/>
            <person name="Latrasse D."/>
            <person name="Zouine M."/>
            <person name="Zahm M."/>
            <person name="Kreplak J."/>
            <person name="Mayjonade B."/>
            <person name="Satge C."/>
            <person name="Perez M."/>
            <person name="Cauet S."/>
            <person name="Marande W."/>
            <person name="Chantry-Darmon C."/>
            <person name="Lopez-Roques C."/>
            <person name="Bouchez O."/>
            <person name="Berard A."/>
            <person name="Debelle F."/>
            <person name="Munos S."/>
            <person name="Bendahmane A."/>
            <person name="Berges H."/>
            <person name="Niebel A."/>
            <person name="Buitink J."/>
            <person name="Frugier F."/>
            <person name="Benhamed M."/>
            <person name="Crespi M."/>
            <person name="Gouzy J."/>
            <person name="Gamas P."/>
        </authorList>
    </citation>
    <scope>NUCLEOTIDE SEQUENCE [LARGE SCALE GENOMIC DNA]</scope>
    <source>
        <strain evidence="7">cv. Jemalong A17</strain>
    </source>
</reference>